<dbReference type="SMART" id="SM00184">
    <property type="entry name" value="RING"/>
    <property type="match status" value="1"/>
</dbReference>
<evidence type="ECO:0000313" key="7">
    <source>
        <dbReference type="Proteomes" id="UP000829291"/>
    </source>
</evidence>
<feature type="region of interest" description="Disordered" evidence="5">
    <location>
        <begin position="231"/>
        <end position="254"/>
    </location>
</feature>
<dbReference type="PROSITE" id="PS50089">
    <property type="entry name" value="ZF_RING_2"/>
    <property type="match status" value="1"/>
</dbReference>
<reference evidence="8" key="1">
    <citation type="submission" date="2025-08" db="UniProtKB">
        <authorList>
            <consortium name="RefSeq"/>
        </authorList>
    </citation>
    <scope>IDENTIFICATION</scope>
    <source>
        <tissue evidence="8">Thorax and Abdomen</tissue>
    </source>
</reference>
<feature type="compositionally biased region" description="Polar residues" evidence="5">
    <location>
        <begin position="239"/>
        <end position="254"/>
    </location>
</feature>
<dbReference type="InterPro" id="IPR001841">
    <property type="entry name" value="Znf_RING"/>
</dbReference>
<dbReference type="InterPro" id="IPR017907">
    <property type="entry name" value="Znf_RING_CS"/>
</dbReference>
<dbReference type="GO" id="GO:0008270">
    <property type="term" value="F:zinc ion binding"/>
    <property type="evidence" value="ECO:0007669"/>
    <property type="project" value="UniProtKB-KW"/>
</dbReference>
<evidence type="ECO:0000313" key="8">
    <source>
        <dbReference type="RefSeq" id="XP_015511572.1"/>
    </source>
</evidence>
<evidence type="ECO:0000256" key="1">
    <source>
        <dbReference type="ARBA" id="ARBA00022723"/>
    </source>
</evidence>
<organism evidence="8">
    <name type="scientific">Neodiprion lecontei</name>
    <name type="common">Redheaded pine sawfly</name>
    <dbReference type="NCBI Taxonomy" id="441921"/>
    <lineage>
        <taxon>Eukaryota</taxon>
        <taxon>Metazoa</taxon>
        <taxon>Ecdysozoa</taxon>
        <taxon>Arthropoda</taxon>
        <taxon>Hexapoda</taxon>
        <taxon>Insecta</taxon>
        <taxon>Pterygota</taxon>
        <taxon>Neoptera</taxon>
        <taxon>Endopterygota</taxon>
        <taxon>Hymenoptera</taxon>
        <taxon>Tenthredinoidea</taxon>
        <taxon>Diprionidae</taxon>
        <taxon>Diprioninae</taxon>
        <taxon>Neodiprion</taxon>
    </lineage>
</organism>
<dbReference type="Gene3D" id="3.30.40.10">
    <property type="entry name" value="Zinc/RING finger domain, C3HC4 (zinc finger)"/>
    <property type="match status" value="1"/>
</dbReference>
<dbReference type="AlphaFoldDB" id="A0A6J0BBM3"/>
<evidence type="ECO:0000256" key="5">
    <source>
        <dbReference type="SAM" id="MobiDB-lite"/>
    </source>
</evidence>
<dbReference type="PROSITE" id="PS00518">
    <property type="entry name" value="ZF_RING_1"/>
    <property type="match status" value="1"/>
</dbReference>
<evidence type="ECO:0000256" key="2">
    <source>
        <dbReference type="ARBA" id="ARBA00022771"/>
    </source>
</evidence>
<protein>
    <submittedName>
        <fullName evidence="8">Uncharacterized protein LOC107218263</fullName>
    </submittedName>
</protein>
<dbReference type="RefSeq" id="XP_015511572.1">
    <property type="nucleotide sequence ID" value="XM_015656086.2"/>
</dbReference>
<dbReference type="SUPFAM" id="SSF57850">
    <property type="entry name" value="RING/U-box"/>
    <property type="match status" value="1"/>
</dbReference>
<evidence type="ECO:0000256" key="4">
    <source>
        <dbReference type="PROSITE-ProRule" id="PRU00175"/>
    </source>
</evidence>
<accession>A0A6J0BBM3</accession>
<keyword evidence="7" id="KW-1185">Reference proteome</keyword>
<sequence length="315" mass="34179">MTGLFSGIIGSLVGSGIQAAVGGIPIPEDASKALDVLRVGGLPIPPANWFSTNATSSNKQNPQLHDCDNIEHHIAGALQVIGQGMQVAKVLGDVLSPRSEAAQAKAWTPRDDLLRANPSFHTSAHVNHHLLGPAVKLPKKDCGCQCLRACVNTPSTSGLRTSSTTKLRENVCFPPKPTDNKRTRKVENFGNSLSHCQKNADIYSAGRENIRQTANRNGSKRLATAGKMLPKGQLERQTRSTLTKQSQLPNSQKKTTNIQHKTCESGVKKCLYCQVQIKKINKSGLMPCGHAFCQRCLTSQRPLKCPKCDLKYEVI</sequence>
<evidence type="ECO:0000259" key="6">
    <source>
        <dbReference type="PROSITE" id="PS50089"/>
    </source>
</evidence>
<proteinExistence type="predicted"/>
<keyword evidence="2 4" id="KW-0863">Zinc-finger</keyword>
<keyword evidence="3" id="KW-0862">Zinc</keyword>
<name>A0A6J0BBM3_NEOLC</name>
<keyword evidence="1" id="KW-0479">Metal-binding</keyword>
<dbReference type="KEGG" id="nlo:107218263"/>
<feature type="domain" description="RING-type" evidence="6">
    <location>
        <begin position="270"/>
        <end position="309"/>
    </location>
</feature>
<gene>
    <name evidence="8" type="primary">LOC107218263</name>
</gene>
<dbReference type="Proteomes" id="UP000829291">
    <property type="component" value="Chromosome 1"/>
</dbReference>
<dbReference type="GeneID" id="107218263"/>
<dbReference type="InParanoid" id="A0A6J0BBM3"/>
<dbReference type="InterPro" id="IPR013083">
    <property type="entry name" value="Znf_RING/FYVE/PHD"/>
</dbReference>
<dbReference type="OrthoDB" id="7681621at2759"/>
<evidence type="ECO:0000256" key="3">
    <source>
        <dbReference type="ARBA" id="ARBA00022833"/>
    </source>
</evidence>